<keyword evidence="1" id="KW-0812">Transmembrane</keyword>
<evidence type="ECO:0008006" key="4">
    <source>
        <dbReference type="Google" id="ProtNLM"/>
    </source>
</evidence>
<dbReference type="AlphaFoldDB" id="A0ABD2CJ83"/>
<dbReference type="EMBL" id="JAYRBN010000046">
    <property type="protein sequence ID" value="KAL2745147.1"/>
    <property type="molecule type" value="Genomic_DNA"/>
</dbReference>
<evidence type="ECO:0000313" key="3">
    <source>
        <dbReference type="Proteomes" id="UP001607303"/>
    </source>
</evidence>
<name>A0ABD2CJ83_VESMC</name>
<keyword evidence="1" id="KW-1133">Transmembrane helix</keyword>
<keyword evidence="3" id="KW-1185">Reference proteome</keyword>
<dbReference type="Proteomes" id="UP001607303">
    <property type="component" value="Unassembled WGS sequence"/>
</dbReference>
<organism evidence="2 3">
    <name type="scientific">Vespula maculifrons</name>
    <name type="common">Eastern yellow jacket</name>
    <name type="synonym">Wasp</name>
    <dbReference type="NCBI Taxonomy" id="7453"/>
    <lineage>
        <taxon>Eukaryota</taxon>
        <taxon>Metazoa</taxon>
        <taxon>Ecdysozoa</taxon>
        <taxon>Arthropoda</taxon>
        <taxon>Hexapoda</taxon>
        <taxon>Insecta</taxon>
        <taxon>Pterygota</taxon>
        <taxon>Neoptera</taxon>
        <taxon>Endopterygota</taxon>
        <taxon>Hymenoptera</taxon>
        <taxon>Apocrita</taxon>
        <taxon>Aculeata</taxon>
        <taxon>Vespoidea</taxon>
        <taxon>Vespidae</taxon>
        <taxon>Vespinae</taxon>
        <taxon>Vespula</taxon>
    </lineage>
</organism>
<evidence type="ECO:0000313" key="2">
    <source>
        <dbReference type="EMBL" id="KAL2745147.1"/>
    </source>
</evidence>
<keyword evidence="1" id="KW-0472">Membrane</keyword>
<comment type="caution">
    <text evidence="2">The sequence shown here is derived from an EMBL/GenBank/DDBJ whole genome shotgun (WGS) entry which is preliminary data.</text>
</comment>
<evidence type="ECO:0000256" key="1">
    <source>
        <dbReference type="SAM" id="Phobius"/>
    </source>
</evidence>
<feature type="transmembrane region" description="Helical" evidence="1">
    <location>
        <begin position="29"/>
        <end position="49"/>
    </location>
</feature>
<gene>
    <name evidence="2" type="ORF">V1477_006564</name>
</gene>
<reference evidence="2 3" key="1">
    <citation type="journal article" date="2024" name="Ann. Entomol. Soc. Am.">
        <title>Genomic analyses of the southern and eastern yellowjacket wasps (Hymenoptera: Vespidae) reveal evolutionary signatures of social life.</title>
        <authorList>
            <person name="Catto M.A."/>
            <person name="Caine P.B."/>
            <person name="Orr S.E."/>
            <person name="Hunt B.G."/>
            <person name="Goodisman M.A.D."/>
        </authorList>
    </citation>
    <scope>NUCLEOTIDE SEQUENCE [LARGE SCALE GENOMIC DNA]</scope>
    <source>
        <strain evidence="2">232</strain>
        <tissue evidence="2">Head and thorax</tissue>
    </source>
</reference>
<sequence>MEMKNAKVNLLVVVRKAKKRTTQRSESSYYMSFRIPFFFVTVVFFSRFTSLSKYSDNKKIIRNPCSPLTISSVEPKLLQSCINRSQRLLLHIKNTPLLKTEQNTGTRAYMNLTHPVSRVSVVVLQARRAVSERSKCQRQKAKLFLSAARENDLRLGPVLAPLSL</sequence>
<accession>A0ABD2CJ83</accession>
<proteinExistence type="predicted"/>
<protein>
    <recommendedName>
        <fullName evidence="4">Transmembrane protein</fullName>
    </recommendedName>
</protein>